<dbReference type="GO" id="GO:0031380">
    <property type="term" value="C:nuclear RNA-directed RNA polymerase complex"/>
    <property type="evidence" value="ECO:0007669"/>
    <property type="project" value="TreeGrafter"/>
</dbReference>
<dbReference type="EMBL" id="CADCXU010013533">
    <property type="protein sequence ID" value="CAB0003596.1"/>
    <property type="molecule type" value="Genomic_DNA"/>
</dbReference>
<dbReference type="InterPro" id="IPR027417">
    <property type="entry name" value="P-loop_NTPase"/>
</dbReference>
<dbReference type="Pfam" id="PF13086">
    <property type="entry name" value="AAA_11"/>
    <property type="match status" value="1"/>
</dbReference>
<dbReference type="SUPFAM" id="SSF52540">
    <property type="entry name" value="P-loop containing nucleoside triphosphate hydrolases"/>
    <property type="match status" value="1"/>
</dbReference>
<proteinExistence type="predicted"/>
<evidence type="ECO:0000313" key="2">
    <source>
        <dbReference type="EMBL" id="CAB0003596.1"/>
    </source>
</evidence>
<gene>
    <name evidence="2" type="ORF">NTEN_LOCUS9113</name>
</gene>
<evidence type="ECO:0000313" key="3">
    <source>
        <dbReference type="Proteomes" id="UP000479000"/>
    </source>
</evidence>
<accession>A0A6H5GIK2</accession>
<dbReference type="OrthoDB" id="2423195at2759"/>
<dbReference type="Proteomes" id="UP000479000">
    <property type="component" value="Unassembled WGS sequence"/>
</dbReference>
<feature type="domain" description="DNA2/NAM7 helicase helicase" evidence="1">
    <location>
        <begin position="544"/>
        <end position="765"/>
    </location>
</feature>
<reference evidence="2 3" key="1">
    <citation type="submission" date="2020-02" db="EMBL/GenBank/DDBJ databases">
        <authorList>
            <person name="Ferguson B K."/>
        </authorList>
    </citation>
    <scope>NUCLEOTIDE SEQUENCE [LARGE SCALE GENOMIC DNA]</scope>
</reference>
<evidence type="ECO:0000259" key="1">
    <source>
        <dbReference type="Pfam" id="PF13086"/>
    </source>
</evidence>
<dbReference type="PANTHER" id="PTHR10887:SF341">
    <property type="entry name" value="NFX1-TYPE ZINC FINGER-CONTAINING PROTEIN 1"/>
    <property type="match status" value="1"/>
</dbReference>
<dbReference type="InterPro" id="IPR045055">
    <property type="entry name" value="DNA2/NAM7-like"/>
</dbReference>
<dbReference type="PANTHER" id="PTHR10887">
    <property type="entry name" value="DNA2/NAM7 HELICASE FAMILY"/>
    <property type="match status" value="1"/>
</dbReference>
<name>A0A6H5GIK2_9HEMI</name>
<dbReference type="InterPro" id="IPR041677">
    <property type="entry name" value="DNA2/NAM7_AAA_11"/>
</dbReference>
<dbReference type="GO" id="GO:0004386">
    <property type="term" value="F:helicase activity"/>
    <property type="evidence" value="ECO:0007669"/>
    <property type="project" value="InterPro"/>
</dbReference>
<dbReference type="AlphaFoldDB" id="A0A6H5GIK2"/>
<protein>
    <recommendedName>
        <fullName evidence="1">DNA2/NAM7 helicase helicase domain-containing protein</fullName>
    </recommendedName>
</protein>
<sequence>MTWIHFPDLVAMETFNESVSQAGDMVDSEAGGQEITSLTSALHDGQTAQDGQPTPSIYNAALNRIIEKIDGFIERMHSESTSPSSSSISSNSSDGSFVIHIRSAETSSNQSVTPEIQYVLTPIHVQWLSDEERHWNSIQNLNDPLQLEKTFLLKNPNLIAMKIVQCQDSFMTLLQSINAKTAIRVFELLMKLSSSAFEFHKSIVFEKLVSRQFFRTLGAIFAEDSLSSPTVSALANVLSKVYTEIYSNSDTGGLNTSCTENFKMEIEKFRTRLVDQGLIEEKKLVDKLLVTADSHDVRINRGNMYPFAIFKQVNVEPNKINSPYIDFHHYVGVQFGLLREDFNESTRAGISNYLNGLGKNEPVLEMSNNHLKVYPGVTLNSFVDESGLKYVIEFSDPSTVAKLKSKETGKSKFFRNGSLVFLTSAETPFLGNKYWLARVLYCKHPNKNNFLLYVSLLNNNQRFNSYTNLLLIEPAQFFEPYFRVMSVLRCIGKIDFPFVRQIVNLDTKSRLPRYLGPDSLVKINGMSVNLIQDSLWPEPKSLDLNSTQMESLKHALRNELAVIQGPPGTGKTYISKKIIQTLLDNKGLWCRTDGDCGVIIVVAASNHSVDELLKGLLFMGIKVLRIGNQSTQPILDDYNWNKLRKAHNSGIFFDVNKLLAQEQSSLVSDLKKSTTIMKLIDSNAGLIQYSLLQPFMELSSRNLSHLKENYENLLIPDLTSEVLHTITRLTNRATGTLASDSVYQLKIEDIQRVVENMKKDSSKIDAETLLGLDDAANFLKKTLAVPSDCNQENLERIASLCNSGRMNIENLSIEDRWHLYMQWKQKLRAYHCGQAKRVSDQLKDIRKRKEELLAYKDASKIIQSNAEVVGMTSSAAARLHKMMECLKPKIGKHV</sequence>
<dbReference type="Gene3D" id="3.40.50.300">
    <property type="entry name" value="P-loop containing nucleotide triphosphate hydrolases"/>
    <property type="match status" value="1"/>
</dbReference>
<organism evidence="2 3">
    <name type="scientific">Nesidiocoris tenuis</name>
    <dbReference type="NCBI Taxonomy" id="355587"/>
    <lineage>
        <taxon>Eukaryota</taxon>
        <taxon>Metazoa</taxon>
        <taxon>Ecdysozoa</taxon>
        <taxon>Arthropoda</taxon>
        <taxon>Hexapoda</taxon>
        <taxon>Insecta</taxon>
        <taxon>Pterygota</taxon>
        <taxon>Neoptera</taxon>
        <taxon>Paraneoptera</taxon>
        <taxon>Hemiptera</taxon>
        <taxon>Heteroptera</taxon>
        <taxon>Panheteroptera</taxon>
        <taxon>Cimicomorpha</taxon>
        <taxon>Miridae</taxon>
        <taxon>Dicyphina</taxon>
        <taxon>Nesidiocoris</taxon>
    </lineage>
</organism>
<keyword evidence="3" id="KW-1185">Reference proteome</keyword>
<dbReference type="GO" id="GO:0031048">
    <property type="term" value="P:regulatory ncRNA-mediated heterochromatin formation"/>
    <property type="evidence" value="ECO:0007669"/>
    <property type="project" value="TreeGrafter"/>
</dbReference>